<dbReference type="EMBL" id="MU001670">
    <property type="protein sequence ID" value="KAF2462377.1"/>
    <property type="molecule type" value="Genomic_DNA"/>
</dbReference>
<evidence type="ECO:0000256" key="5">
    <source>
        <dbReference type="ARBA" id="ARBA00023002"/>
    </source>
</evidence>
<dbReference type="SUPFAM" id="SSF63380">
    <property type="entry name" value="Riboflavin synthase domain-like"/>
    <property type="match status" value="1"/>
</dbReference>
<dbReference type="InterPro" id="IPR017938">
    <property type="entry name" value="Riboflavin_synthase-like_b-brl"/>
</dbReference>
<keyword evidence="9" id="KW-1185">Reference proteome</keyword>
<dbReference type="SUPFAM" id="SSF52343">
    <property type="entry name" value="Ferredoxin reductase-like, C-terminal NADP-linked domain"/>
    <property type="match status" value="1"/>
</dbReference>
<feature type="binding site" evidence="6">
    <location>
        <position position="98"/>
    </location>
    <ligand>
        <name>FAD</name>
        <dbReference type="ChEBI" id="CHEBI:57692"/>
    </ligand>
</feature>
<feature type="binding site" evidence="6">
    <location>
        <position position="154"/>
    </location>
    <ligand>
        <name>FAD</name>
        <dbReference type="ChEBI" id="CHEBI:57692"/>
    </ligand>
</feature>
<evidence type="ECO:0000256" key="6">
    <source>
        <dbReference type="PIRSR" id="PIRSR601834-1"/>
    </source>
</evidence>
<dbReference type="Gene3D" id="2.40.30.10">
    <property type="entry name" value="Translation factors"/>
    <property type="match status" value="1"/>
</dbReference>
<evidence type="ECO:0000313" key="8">
    <source>
        <dbReference type="EMBL" id="KAF2462377.1"/>
    </source>
</evidence>
<evidence type="ECO:0000256" key="3">
    <source>
        <dbReference type="ARBA" id="ARBA00022630"/>
    </source>
</evidence>
<accession>A0A6A6PF42</accession>
<comment type="cofactor">
    <cofactor evidence="1 6">
        <name>FAD</name>
        <dbReference type="ChEBI" id="CHEBI:57692"/>
    </cofactor>
</comment>
<keyword evidence="5" id="KW-0560">Oxidoreductase</keyword>
<dbReference type="Gene3D" id="3.40.50.80">
    <property type="entry name" value="Nucleotide-binding domain of ferredoxin-NADP reductase (FNR) module"/>
    <property type="match status" value="1"/>
</dbReference>
<protein>
    <recommendedName>
        <fullName evidence="7">FAD-binding FR-type domain-containing protein</fullName>
    </recommendedName>
</protein>
<dbReference type="PROSITE" id="PS51384">
    <property type="entry name" value="FAD_FR"/>
    <property type="match status" value="1"/>
</dbReference>
<reference evidence="8" key="1">
    <citation type="journal article" date="2020" name="Stud. Mycol.">
        <title>101 Dothideomycetes genomes: a test case for predicting lifestyles and emergence of pathogens.</title>
        <authorList>
            <person name="Haridas S."/>
            <person name="Albert R."/>
            <person name="Binder M."/>
            <person name="Bloem J."/>
            <person name="Labutti K."/>
            <person name="Salamov A."/>
            <person name="Andreopoulos B."/>
            <person name="Baker S."/>
            <person name="Barry K."/>
            <person name="Bills G."/>
            <person name="Bluhm B."/>
            <person name="Cannon C."/>
            <person name="Castanera R."/>
            <person name="Culley D."/>
            <person name="Daum C."/>
            <person name="Ezra D."/>
            <person name="Gonzalez J."/>
            <person name="Henrissat B."/>
            <person name="Kuo A."/>
            <person name="Liang C."/>
            <person name="Lipzen A."/>
            <person name="Lutzoni F."/>
            <person name="Magnuson J."/>
            <person name="Mondo S."/>
            <person name="Nolan M."/>
            <person name="Ohm R."/>
            <person name="Pangilinan J."/>
            <person name="Park H.-J."/>
            <person name="Ramirez L."/>
            <person name="Alfaro M."/>
            <person name="Sun H."/>
            <person name="Tritt A."/>
            <person name="Yoshinaga Y."/>
            <person name="Zwiers L.-H."/>
            <person name="Turgeon B."/>
            <person name="Goodwin S."/>
            <person name="Spatafora J."/>
            <person name="Crous P."/>
            <person name="Grigoriev I."/>
        </authorList>
    </citation>
    <scope>NUCLEOTIDE SEQUENCE</scope>
    <source>
        <strain evidence="8">ATCC 16933</strain>
    </source>
</reference>
<dbReference type="GO" id="GO:0016491">
    <property type="term" value="F:oxidoreductase activity"/>
    <property type="evidence" value="ECO:0007669"/>
    <property type="project" value="UniProtKB-KW"/>
</dbReference>
<comment type="similarity">
    <text evidence="2">Belongs to the flavoprotein pyridine nucleotide cytochrome reductase family.</text>
</comment>
<evidence type="ECO:0000313" key="9">
    <source>
        <dbReference type="Proteomes" id="UP000799766"/>
    </source>
</evidence>
<evidence type="ECO:0000259" key="7">
    <source>
        <dbReference type="PROSITE" id="PS51384"/>
    </source>
</evidence>
<dbReference type="AlphaFoldDB" id="A0A6A6PF42"/>
<sequence>MSKLRPVLRRSRGPLLVFCASVAIGAAFRYGEPVETSYPNPHTFTAYTLQSREPVSATSSILTLRAPDGSFGRESLQARIKDAVWSVQIRQPQLQVARSYTPLPTASTANGSNEVNLTTCSTPEVPIAKAELDKNADAQFIRLLLRHYPSGELSHYLHMLPLCSPVDVRGPFVEFYLPQEVDSVIFLAAGTGISPALQVADMLRRRQVEGKTRSNVRILWANRRREDCAGGVSDSILQTPGRRGWWPWSRRNCGQGAGVEQRETRNGSPRGTIVAELEALKTGWNRGGDEGALLVDYFVDEEGSYITPSVVRQCLNASTKCTTERSQGKKLLLVSGPEGFIAYWAGRKLWAHGGEQQGPIEGVLSELNINEWQVWKL</sequence>
<name>A0A6A6PF42_9PEZI</name>
<proteinExistence type="inferred from homology"/>
<dbReference type="Proteomes" id="UP000799766">
    <property type="component" value="Unassembled WGS sequence"/>
</dbReference>
<feature type="domain" description="FAD-binding FR-type" evidence="7">
    <location>
        <begin position="42"/>
        <end position="178"/>
    </location>
</feature>
<dbReference type="InterPro" id="IPR001834">
    <property type="entry name" value="CBR-like"/>
</dbReference>
<keyword evidence="3 6" id="KW-0285">Flavoprotein</keyword>
<gene>
    <name evidence="8" type="ORF">BDY21DRAFT_331233</name>
</gene>
<dbReference type="OrthoDB" id="432685at2759"/>
<organism evidence="8 9">
    <name type="scientific">Lineolata rhizophorae</name>
    <dbReference type="NCBI Taxonomy" id="578093"/>
    <lineage>
        <taxon>Eukaryota</taxon>
        <taxon>Fungi</taxon>
        <taxon>Dikarya</taxon>
        <taxon>Ascomycota</taxon>
        <taxon>Pezizomycotina</taxon>
        <taxon>Dothideomycetes</taxon>
        <taxon>Dothideomycetes incertae sedis</taxon>
        <taxon>Lineolatales</taxon>
        <taxon>Lineolataceae</taxon>
        <taxon>Lineolata</taxon>
    </lineage>
</organism>
<dbReference type="CDD" id="cd06183">
    <property type="entry name" value="cyt_b5_reduct_like"/>
    <property type="match status" value="1"/>
</dbReference>
<dbReference type="GO" id="GO:0005739">
    <property type="term" value="C:mitochondrion"/>
    <property type="evidence" value="ECO:0007669"/>
    <property type="project" value="TreeGrafter"/>
</dbReference>
<evidence type="ECO:0000256" key="4">
    <source>
        <dbReference type="ARBA" id="ARBA00022827"/>
    </source>
</evidence>
<keyword evidence="4 6" id="KW-0274">FAD</keyword>
<dbReference type="InterPro" id="IPR017927">
    <property type="entry name" value="FAD-bd_FR_type"/>
</dbReference>
<dbReference type="PANTHER" id="PTHR19370:SF189">
    <property type="entry name" value="CYTOCHROME C MITOCHONDRIAL IMPORT FACTOR CYC2"/>
    <property type="match status" value="1"/>
</dbReference>
<dbReference type="PANTHER" id="PTHR19370">
    <property type="entry name" value="NADH-CYTOCHROME B5 REDUCTASE"/>
    <property type="match status" value="1"/>
</dbReference>
<dbReference type="InterPro" id="IPR039261">
    <property type="entry name" value="FNR_nucleotide-bd"/>
</dbReference>
<evidence type="ECO:0000256" key="2">
    <source>
        <dbReference type="ARBA" id="ARBA00006105"/>
    </source>
</evidence>
<evidence type="ECO:0000256" key="1">
    <source>
        <dbReference type="ARBA" id="ARBA00001974"/>
    </source>
</evidence>
<feature type="binding site" evidence="6">
    <location>
        <position position="100"/>
    </location>
    <ligand>
        <name>FAD</name>
        <dbReference type="ChEBI" id="CHEBI:57692"/>
    </ligand>
</feature>